<comment type="caution">
    <text evidence="4">The sequence shown here is derived from an EMBL/GenBank/DDBJ whole genome shotgun (WGS) entry which is preliminary data.</text>
</comment>
<feature type="chain" id="PRO_5043893396" evidence="3">
    <location>
        <begin position="21"/>
        <end position="937"/>
    </location>
</feature>
<keyword evidence="3" id="KW-0732">Signal</keyword>
<dbReference type="AlphaFoldDB" id="A0A5Q3FCC3"/>
<feature type="transmembrane region" description="Helical" evidence="2">
    <location>
        <begin position="425"/>
        <end position="445"/>
    </location>
</feature>
<protein>
    <submittedName>
        <fullName evidence="4">Uncharacterized protein</fullName>
    </submittedName>
</protein>
<feature type="transmembrane region" description="Helical" evidence="2">
    <location>
        <begin position="83"/>
        <end position="100"/>
    </location>
</feature>
<dbReference type="Gene3D" id="1.25.10.10">
    <property type="entry name" value="Leucine-rich Repeat Variant"/>
    <property type="match status" value="2"/>
</dbReference>
<evidence type="ECO:0000256" key="2">
    <source>
        <dbReference type="SAM" id="Phobius"/>
    </source>
</evidence>
<dbReference type="InterPro" id="IPR011989">
    <property type="entry name" value="ARM-like"/>
</dbReference>
<feature type="region of interest" description="Disordered" evidence="1">
    <location>
        <begin position="328"/>
        <end position="365"/>
    </location>
</feature>
<feature type="signal peptide" evidence="3">
    <location>
        <begin position="1"/>
        <end position="20"/>
    </location>
</feature>
<sequence length="937" mass="104314">MALVNKLILILLSITTPSLAMTEFVSANTTASTSVERCQLIGDPDLYGLGVRLSFYISWAAGLLASALGTIEALKSPRFNSNVLLFTLLIVLIHSVHRGSFAALEWYIVINLAFMSLSTHIHLIPFFVFPAIKALLARVLMPTLEGYMEENNPTGTEDPTPLPQLSSLNQNAAIDSNPEEIIEDGVEKEAKRRVGKLYRIIYYNDPVGFGFTFLIYGIFGCCMPWVHFARSRSGYMDNCSVPVVYFGTFDIYNRHWQTFLKVTTVIWVPFSCLAILLGSYMVTRGIMKQRMYARTLEMMREQKNNQIGALWSDLDNIKDSLDNGQQVPGVVSEGANTSEPIQPISDTNQQTTGSRKNNATEEDEKQEVIKRVSEVQNRYCSRNRIARLTSFVVIAFSGIISIWNVEMTIQKNQINMDDNLSSSTGQLLAFIIAILTIGNFIWEVVKLGYEEKRVRKEVNKIQEKIPEPEVQKAVLATLRCPPILPQANTEAKIARLKGPDREVQMAALMTLKNQSELPQETVDFVVELLSQNFREGQTTALNLLQNQKVLTKATVDKITRYLHDPDECLRGEAVKALGAHSPLPKSVLDTISDLLKDKNASVRSAAEGVLKQPVLPKVLIHAIIQRIEDTAESSYQAITSILESKTDPAQTTVHILNQRLKDASTDFSEASLITLTICDQLHRQRGQRSKSTHTKGNIRGLKVLQDLPQVIIKAATMQHRAAEPAVRNAAPDLLKMQYGLLPAAADAITELLKNPDNNKQKAALEAFNHQYRSAQPSETIRTVTERLESPDKGIHVSTLEILANQFVLSQEAVTAIIKQLKQTEGYDQEKLYTAFKQQPASVKVAIGMLADLTYTDKGTATGLGATARPTDRTLKCLYETMIHRGFKESLSLHIRDNTVWADDGSGQKSFNLGANVDRFRSSIITSRPDGYPLSTTD</sequence>
<organism evidence="4 5">
    <name type="scientific">Fusarium fujikuroi</name>
    <name type="common">Bakanae and foot rot disease fungus</name>
    <name type="synonym">Gibberella fujikuroi</name>
    <dbReference type="NCBI Taxonomy" id="5127"/>
    <lineage>
        <taxon>Eukaryota</taxon>
        <taxon>Fungi</taxon>
        <taxon>Dikarya</taxon>
        <taxon>Ascomycota</taxon>
        <taxon>Pezizomycotina</taxon>
        <taxon>Sordariomycetes</taxon>
        <taxon>Hypocreomycetidae</taxon>
        <taxon>Hypocreales</taxon>
        <taxon>Nectriaceae</taxon>
        <taxon>Fusarium</taxon>
        <taxon>Fusarium fujikuroi species complex</taxon>
    </lineage>
</organism>
<dbReference type="SUPFAM" id="SSF48371">
    <property type="entry name" value="ARM repeat"/>
    <property type="match status" value="1"/>
</dbReference>
<gene>
    <name evidence="4" type="ORF">C2S_11276</name>
</gene>
<evidence type="ECO:0000313" key="4">
    <source>
        <dbReference type="EMBL" id="VTT78859.1"/>
    </source>
</evidence>
<proteinExistence type="predicted"/>
<feature type="compositionally biased region" description="Polar residues" evidence="1">
    <location>
        <begin position="334"/>
        <end position="357"/>
    </location>
</feature>
<feature type="transmembrane region" description="Helical" evidence="2">
    <location>
        <begin position="385"/>
        <end position="405"/>
    </location>
</feature>
<feature type="transmembrane region" description="Helical" evidence="2">
    <location>
        <begin position="106"/>
        <end position="132"/>
    </location>
</feature>
<feature type="transmembrane region" description="Helical" evidence="2">
    <location>
        <begin position="264"/>
        <end position="282"/>
    </location>
</feature>
<keyword evidence="2" id="KW-0812">Transmembrane</keyword>
<evidence type="ECO:0000256" key="3">
    <source>
        <dbReference type="SAM" id="SignalP"/>
    </source>
</evidence>
<feature type="transmembrane region" description="Helical" evidence="2">
    <location>
        <begin position="201"/>
        <end position="226"/>
    </location>
</feature>
<dbReference type="InterPro" id="IPR016024">
    <property type="entry name" value="ARM-type_fold"/>
</dbReference>
<name>A0A5Q3FCC3_FUSFU</name>
<keyword evidence="2" id="KW-1133">Transmembrane helix</keyword>
<dbReference type="Proteomes" id="UP000760494">
    <property type="component" value="Unassembled WGS sequence"/>
</dbReference>
<evidence type="ECO:0000313" key="5">
    <source>
        <dbReference type="Proteomes" id="UP000760494"/>
    </source>
</evidence>
<dbReference type="EMBL" id="CABFJX010000395">
    <property type="protein sequence ID" value="VTT78859.1"/>
    <property type="molecule type" value="Genomic_DNA"/>
</dbReference>
<accession>A0A5Q3FCC3</accession>
<feature type="transmembrane region" description="Helical" evidence="2">
    <location>
        <begin position="53"/>
        <end position="71"/>
    </location>
</feature>
<evidence type="ECO:0000256" key="1">
    <source>
        <dbReference type="SAM" id="MobiDB-lite"/>
    </source>
</evidence>
<reference evidence="4" key="1">
    <citation type="submission" date="2019-05" db="EMBL/GenBank/DDBJ databases">
        <authorList>
            <person name="Piombo E."/>
        </authorList>
    </citation>
    <scope>NUCLEOTIDE SEQUENCE</scope>
    <source>
        <strain evidence="4">C2S</strain>
    </source>
</reference>
<keyword evidence="2" id="KW-0472">Membrane</keyword>